<dbReference type="Proteomes" id="UP000826656">
    <property type="component" value="Unassembled WGS sequence"/>
</dbReference>
<gene>
    <name evidence="1" type="ORF">KY290_005182</name>
</gene>
<keyword evidence="2" id="KW-1185">Reference proteome</keyword>
<name>A0ABQ7WFH8_SOLTU</name>
<organism evidence="1 2">
    <name type="scientific">Solanum tuberosum</name>
    <name type="common">Potato</name>
    <dbReference type="NCBI Taxonomy" id="4113"/>
    <lineage>
        <taxon>Eukaryota</taxon>
        <taxon>Viridiplantae</taxon>
        <taxon>Streptophyta</taxon>
        <taxon>Embryophyta</taxon>
        <taxon>Tracheophyta</taxon>
        <taxon>Spermatophyta</taxon>
        <taxon>Magnoliopsida</taxon>
        <taxon>eudicotyledons</taxon>
        <taxon>Gunneridae</taxon>
        <taxon>Pentapetalae</taxon>
        <taxon>asterids</taxon>
        <taxon>lamiids</taxon>
        <taxon>Solanales</taxon>
        <taxon>Solanaceae</taxon>
        <taxon>Solanoideae</taxon>
        <taxon>Solaneae</taxon>
        <taxon>Solanum</taxon>
    </lineage>
</organism>
<evidence type="ECO:0000313" key="1">
    <source>
        <dbReference type="EMBL" id="KAH0778755.1"/>
    </source>
</evidence>
<dbReference type="EMBL" id="JAIVGD010000002">
    <property type="protein sequence ID" value="KAH0778755.1"/>
    <property type="molecule type" value="Genomic_DNA"/>
</dbReference>
<evidence type="ECO:0000313" key="2">
    <source>
        <dbReference type="Proteomes" id="UP000826656"/>
    </source>
</evidence>
<comment type="caution">
    <text evidence="1">The sequence shown here is derived from an EMBL/GenBank/DDBJ whole genome shotgun (WGS) entry which is preliminary data.</text>
</comment>
<accession>A0ABQ7WFH8</accession>
<proteinExistence type="predicted"/>
<reference evidence="1 2" key="1">
    <citation type="journal article" date="2021" name="bioRxiv">
        <title>Chromosome-scale and haplotype-resolved genome assembly of a tetraploid potato cultivar.</title>
        <authorList>
            <person name="Sun H."/>
            <person name="Jiao W.-B."/>
            <person name="Krause K."/>
            <person name="Campoy J.A."/>
            <person name="Goel M."/>
            <person name="Folz-Donahue K."/>
            <person name="Kukat C."/>
            <person name="Huettel B."/>
            <person name="Schneeberger K."/>
        </authorList>
    </citation>
    <scope>NUCLEOTIDE SEQUENCE [LARGE SCALE GENOMIC DNA]</scope>
    <source>
        <strain evidence="1">SolTubOtavaFocal</strain>
        <tissue evidence="1">Leaves</tissue>
    </source>
</reference>
<sequence length="129" mass="14599">MKNDKAFSTPLASYMKLSKKMCPIAREEKDSMDKVPDSSVVETLMYAMVCTRPDIAQAVGVVGKFLDNLRKELWEGVKWILRTKVISWRSKLPKRVALSKTEVEYIAATEGGKEMIGSSDFFKNLDCNK</sequence>
<protein>
    <submittedName>
        <fullName evidence="1">Uncharacterized protein</fullName>
    </submittedName>
</protein>